<dbReference type="Pfam" id="PF05572">
    <property type="entry name" value="Peptidase_M43"/>
    <property type="match status" value="1"/>
</dbReference>
<evidence type="ECO:0000313" key="12">
    <source>
        <dbReference type="Proteomes" id="UP000009097"/>
    </source>
</evidence>
<dbReference type="GO" id="GO:0046872">
    <property type="term" value="F:metal ion binding"/>
    <property type="evidence" value="ECO:0007669"/>
    <property type="project" value="UniProtKB-KW"/>
</dbReference>
<evidence type="ECO:0000256" key="7">
    <source>
        <dbReference type="ARBA" id="ARBA00022833"/>
    </source>
</evidence>
<reference evidence="11" key="2">
    <citation type="journal article" date="2010" name="Nature">
        <title>Comparative genomics reveals mobile pathogenicity chromosomes in Fusarium.</title>
        <authorList>
            <person name="Ma L.J."/>
            <person name="van der Does H.C."/>
            <person name="Borkovich K.A."/>
            <person name="Coleman J.J."/>
            <person name="Daboussi M.J."/>
            <person name="Di Pietro A."/>
            <person name="Dufresne M."/>
            <person name="Freitag M."/>
            <person name="Grabherr M."/>
            <person name="Henrissat B."/>
            <person name="Houterman P.M."/>
            <person name="Kang S."/>
            <person name="Shim W.B."/>
            <person name="Woloshuk C."/>
            <person name="Xie X."/>
            <person name="Xu J.R."/>
            <person name="Antoniw J."/>
            <person name="Baker S.E."/>
            <person name="Bluhm B.H."/>
            <person name="Breakspear A."/>
            <person name="Brown D.W."/>
            <person name="Butchko R.A."/>
            <person name="Chapman S."/>
            <person name="Coulson R."/>
            <person name="Coutinho P.M."/>
            <person name="Danchin E.G."/>
            <person name="Diener A."/>
            <person name="Gale L.R."/>
            <person name="Gardiner D.M."/>
            <person name="Goff S."/>
            <person name="Hammond-Kosack K.E."/>
            <person name="Hilburn K."/>
            <person name="Hua-Van A."/>
            <person name="Jonkers W."/>
            <person name="Kazan K."/>
            <person name="Kodira C.D."/>
            <person name="Koehrsen M."/>
            <person name="Kumar L."/>
            <person name="Lee Y.H."/>
            <person name="Li L."/>
            <person name="Manners J.M."/>
            <person name="Miranda-Saavedra D."/>
            <person name="Mukherjee M."/>
            <person name="Park G."/>
            <person name="Park J."/>
            <person name="Park S.Y."/>
            <person name="Proctor R.H."/>
            <person name="Regev A."/>
            <person name="Ruiz-Roldan M.C."/>
            <person name="Sain D."/>
            <person name="Sakthikumar S."/>
            <person name="Sykes S."/>
            <person name="Schwartz D.C."/>
            <person name="Turgeon B.G."/>
            <person name="Wapinski I."/>
            <person name="Yoder O."/>
            <person name="Young S."/>
            <person name="Zeng Q."/>
            <person name="Zhou S."/>
            <person name="Galagan J."/>
            <person name="Cuomo C.A."/>
            <person name="Kistler H.C."/>
            <person name="Rep M."/>
        </authorList>
    </citation>
    <scope>NUCLEOTIDE SEQUENCE [LARGE SCALE GENOMIC DNA]</scope>
    <source>
        <strain evidence="11">4287</strain>
    </source>
</reference>
<evidence type="ECO:0000313" key="11">
    <source>
        <dbReference type="EMBL" id="KNB20646.1"/>
    </source>
</evidence>
<keyword evidence="9" id="KW-1015">Disulfide bond</keyword>
<evidence type="ECO:0000256" key="3">
    <source>
        <dbReference type="ARBA" id="ARBA00022670"/>
    </source>
</evidence>
<evidence type="ECO:0000256" key="6">
    <source>
        <dbReference type="ARBA" id="ARBA00022801"/>
    </source>
</evidence>
<evidence type="ECO:0000259" key="10">
    <source>
        <dbReference type="Pfam" id="PF05572"/>
    </source>
</evidence>
<evidence type="ECO:0000256" key="5">
    <source>
        <dbReference type="ARBA" id="ARBA00022729"/>
    </source>
</evidence>
<evidence type="ECO:0000256" key="8">
    <source>
        <dbReference type="ARBA" id="ARBA00023049"/>
    </source>
</evidence>
<keyword evidence="5" id="KW-0732">Signal</keyword>
<keyword evidence="8" id="KW-0482">Metalloprotease</keyword>
<proteinExistence type="inferred from homology"/>
<dbReference type="KEGG" id="fox:FOXG_22890"/>
<dbReference type="PANTHER" id="PTHR47466:SF1">
    <property type="entry name" value="METALLOPROTEASE MEP1 (AFU_ORTHOLOGUE AFUA_1G07730)-RELATED"/>
    <property type="match status" value="1"/>
</dbReference>
<dbReference type="Proteomes" id="UP000009097">
    <property type="component" value="Unassembled WGS sequence"/>
</dbReference>
<keyword evidence="6" id="KW-0378">Hydrolase</keyword>
<feature type="domain" description="Peptidase M43 pregnancy-associated plasma-A" evidence="10">
    <location>
        <begin position="160"/>
        <end position="247"/>
    </location>
</feature>
<keyword evidence="7" id="KW-0862">Zinc</keyword>
<dbReference type="AlphaFoldDB" id="A0A0J9WD84"/>
<evidence type="ECO:0000256" key="2">
    <source>
        <dbReference type="ARBA" id="ARBA00008721"/>
    </source>
</evidence>
<sequence>MRTTQRAEQSTGKRSSLSRPAEGLRISTYLHVIESEDKAGFVTGKMLEGQIKVLNETFAPHGTQFVVKNVTHTLDAKWASATRFREKDLALRQGNYDELNIYFETGLMTTEGSVIGICSFPVEDPVNTGINGTSWAIYDSCHVSPGTMPGGPGVPWISRDDDKDKTTTHEVGHWFGLFEIFGGYSCTGDGDFIDDTPAILEASVGCPKGADSCPDQPGLDPIHNYMDYSSHDCINEFTPLQEERMYRSFKTLRKGRRFPQT</sequence>
<dbReference type="OrthoDB" id="536211at2759"/>
<dbReference type="PANTHER" id="PTHR47466">
    <property type="match status" value="1"/>
</dbReference>
<dbReference type="EMBL" id="DS231753">
    <property type="protein sequence ID" value="KNB20646.1"/>
    <property type="molecule type" value="Genomic_DNA"/>
</dbReference>
<reference evidence="11" key="1">
    <citation type="submission" date="2007-04" db="EMBL/GenBank/DDBJ databases">
        <authorList>
            <consortium name="The Broad Institute Genome Sequencing Platform"/>
            <person name="Birren B."/>
            <person name="Lander E."/>
            <person name="Galagan J."/>
            <person name="Nusbaum C."/>
            <person name="Devon K."/>
            <person name="Ma L.-J."/>
            <person name="Jaffe D."/>
            <person name="Butler J."/>
            <person name="Alvarez P."/>
            <person name="Gnerre S."/>
            <person name="Grabherr M."/>
            <person name="Kleber M."/>
            <person name="Mauceli E."/>
            <person name="Brockman W."/>
            <person name="MacCallum I.A."/>
            <person name="Young S."/>
            <person name="LaButti K."/>
            <person name="DeCaprio D."/>
            <person name="Crawford M."/>
            <person name="Koehrsen M."/>
            <person name="Engels R."/>
            <person name="Montgomery P."/>
            <person name="Pearson M."/>
            <person name="Howarth C."/>
            <person name="Larson L."/>
            <person name="White J."/>
            <person name="O'Leary S."/>
            <person name="Kodira C."/>
            <person name="Zeng Q."/>
            <person name="Yandava C."/>
            <person name="Alvarado L."/>
            <person name="Kistler C."/>
            <person name="Shim W.-B."/>
            <person name="Kang S."/>
            <person name="Woloshuk C."/>
        </authorList>
    </citation>
    <scope>NUCLEOTIDE SEQUENCE</scope>
    <source>
        <strain evidence="11">4287</strain>
    </source>
</reference>
<dbReference type="SUPFAM" id="SSF55486">
    <property type="entry name" value="Metalloproteases ('zincins'), catalytic domain"/>
    <property type="match status" value="1"/>
</dbReference>
<gene>
    <name evidence="11" type="ORF">FOXG_22890</name>
</gene>
<name>A0A0J9WD84_FUSO4</name>
<dbReference type="InterPro" id="IPR008754">
    <property type="entry name" value="Peptidase_M43"/>
</dbReference>
<dbReference type="GO" id="GO:0008237">
    <property type="term" value="F:metallopeptidase activity"/>
    <property type="evidence" value="ECO:0007669"/>
    <property type="project" value="UniProtKB-KW"/>
</dbReference>
<dbReference type="VEuPathDB" id="FungiDB:FOXG_22890"/>
<evidence type="ECO:0000256" key="1">
    <source>
        <dbReference type="ARBA" id="ARBA00003174"/>
    </source>
</evidence>
<organism evidence="11 12">
    <name type="scientific">Fusarium oxysporum f. sp. lycopersici (strain 4287 / CBS 123668 / FGSC 9935 / NRRL 34936)</name>
    <name type="common">Fusarium vascular wilt of tomato</name>
    <dbReference type="NCBI Taxonomy" id="426428"/>
    <lineage>
        <taxon>Eukaryota</taxon>
        <taxon>Fungi</taxon>
        <taxon>Dikarya</taxon>
        <taxon>Ascomycota</taxon>
        <taxon>Pezizomycotina</taxon>
        <taxon>Sordariomycetes</taxon>
        <taxon>Hypocreomycetidae</taxon>
        <taxon>Hypocreales</taxon>
        <taxon>Nectriaceae</taxon>
        <taxon>Fusarium</taxon>
        <taxon>Fusarium oxysporum species complex</taxon>
    </lineage>
</organism>
<dbReference type="RefSeq" id="XP_018258691.1">
    <property type="nucleotide sequence ID" value="XM_018403311.1"/>
</dbReference>
<evidence type="ECO:0000256" key="4">
    <source>
        <dbReference type="ARBA" id="ARBA00022723"/>
    </source>
</evidence>
<comment type="similarity">
    <text evidence="2">Belongs to the peptidase M43B family.</text>
</comment>
<protein>
    <recommendedName>
        <fullName evidence="10">Peptidase M43 pregnancy-associated plasma-A domain-containing protein</fullName>
    </recommendedName>
</protein>
<dbReference type="GeneID" id="28963596"/>
<dbReference type="GO" id="GO:0006508">
    <property type="term" value="P:proteolysis"/>
    <property type="evidence" value="ECO:0007669"/>
    <property type="project" value="UniProtKB-KW"/>
</dbReference>
<dbReference type="Gene3D" id="3.40.390.10">
    <property type="entry name" value="Collagenase (Catalytic Domain)"/>
    <property type="match status" value="1"/>
</dbReference>
<evidence type="ECO:0000256" key="9">
    <source>
        <dbReference type="ARBA" id="ARBA00023157"/>
    </source>
</evidence>
<dbReference type="InterPro" id="IPR024079">
    <property type="entry name" value="MetalloPept_cat_dom_sf"/>
</dbReference>
<keyword evidence="4" id="KW-0479">Metal-binding</keyword>
<comment type="function">
    <text evidence="1">Secreted metalloproteinase that allows assimilation of proteinaceous substrates.</text>
</comment>
<accession>A0A0J9WD84</accession>
<dbReference type="CDD" id="cd04275">
    <property type="entry name" value="ZnMc_pappalysin_like"/>
    <property type="match status" value="1"/>
</dbReference>
<keyword evidence="3" id="KW-0645">Protease</keyword>